<comment type="caution">
    <text evidence="2">The sequence shown here is derived from an EMBL/GenBank/DDBJ whole genome shotgun (WGS) entry which is preliminary data.</text>
</comment>
<proteinExistence type="predicted"/>
<dbReference type="InterPro" id="IPR005183">
    <property type="entry name" value="DUF305_CopM-like"/>
</dbReference>
<accession>A0A7W8GDZ8</accession>
<dbReference type="RefSeq" id="WP_184026683.1">
    <property type="nucleotide sequence ID" value="NZ_JACHFN010000003.1"/>
</dbReference>
<dbReference type="PANTHER" id="PTHR36933:SF1">
    <property type="entry name" value="SLL0788 PROTEIN"/>
    <property type="match status" value="1"/>
</dbReference>
<sequence>MRRGLLLGAALAGGALAQTHSHGGHGGAMTMEAMNAQMMAELRSLRGRAFDVRFSQLMMDHHQMAVEMARASLKSGRDSRVRAAAREVITAQEKELAQMGAWVKTWTGKAYRPTSMTLNVPRSGVDRWFLADMIPHHQGAVEMARLVPARTQNAAVRKLAGQIIRSQSAEINQYRAWLKVVK</sequence>
<evidence type="ECO:0000259" key="1">
    <source>
        <dbReference type="Pfam" id="PF03713"/>
    </source>
</evidence>
<gene>
    <name evidence="2" type="ORF">HNQ09_001173</name>
</gene>
<dbReference type="EMBL" id="JACHFN010000003">
    <property type="protein sequence ID" value="MBB5233743.1"/>
    <property type="molecule type" value="Genomic_DNA"/>
</dbReference>
<dbReference type="PANTHER" id="PTHR36933">
    <property type="entry name" value="SLL0788 PROTEIN"/>
    <property type="match status" value="1"/>
</dbReference>
<feature type="domain" description="DUF305" evidence="1">
    <location>
        <begin position="18"/>
        <end position="102"/>
    </location>
</feature>
<dbReference type="Proteomes" id="UP000525389">
    <property type="component" value="Unassembled WGS sequence"/>
</dbReference>
<dbReference type="Pfam" id="PF03713">
    <property type="entry name" value="DUF305"/>
    <property type="match status" value="2"/>
</dbReference>
<dbReference type="AlphaFoldDB" id="A0A7W8GDZ8"/>
<keyword evidence="3" id="KW-1185">Reference proteome</keyword>
<feature type="domain" description="DUF305" evidence="1">
    <location>
        <begin position="126"/>
        <end position="179"/>
    </location>
</feature>
<dbReference type="Gene3D" id="1.20.1260.10">
    <property type="match status" value="2"/>
</dbReference>
<name>A0A7W8GDZ8_9DEIO</name>
<reference evidence="2 3" key="1">
    <citation type="submission" date="2020-08" db="EMBL/GenBank/DDBJ databases">
        <title>Genomic Encyclopedia of Type Strains, Phase IV (KMG-IV): sequencing the most valuable type-strain genomes for metagenomic binning, comparative biology and taxonomic classification.</title>
        <authorList>
            <person name="Goeker M."/>
        </authorList>
    </citation>
    <scope>NUCLEOTIDE SEQUENCE [LARGE SCALE GENOMIC DNA]</scope>
    <source>
        <strain evidence="2 3">DSM 101791</strain>
    </source>
</reference>
<evidence type="ECO:0000313" key="3">
    <source>
        <dbReference type="Proteomes" id="UP000525389"/>
    </source>
</evidence>
<protein>
    <submittedName>
        <fullName evidence="2">Uncharacterized protein (DUF305 family)</fullName>
    </submittedName>
</protein>
<dbReference type="InterPro" id="IPR012347">
    <property type="entry name" value="Ferritin-like"/>
</dbReference>
<evidence type="ECO:0000313" key="2">
    <source>
        <dbReference type="EMBL" id="MBB5233743.1"/>
    </source>
</evidence>
<organism evidence="2 3">
    <name type="scientific">Deinococcus budaensis</name>
    <dbReference type="NCBI Taxonomy" id="1665626"/>
    <lineage>
        <taxon>Bacteria</taxon>
        <taxon>Thermotogati</taxon>
        <taxon>Deinococcota</taxon>
        <taxon>Deinococci</taxon>
        <taxon>Deinococcales</taxon>
        <taxon>Deinococcaceae</taxon>
        <taxon>Deinococcus</taxon>
    </lineage>
</organism>